<dbReference type="PANTHER" id="PTHR33308">
    <property type="entry name" value="PEPTIDOGLYCAN HYDROLASE FLGJ"/>
    <property type="match status" value="1"/>
</dbReference>
<dbReference type="Proteomes" id="UP001180481">
    <property type="component" value="Chromosome"/>
</dbReference>
<reference evidence="7" key="1">
    <citation type="submission" date="2023-09" db="EMBL/GenBank/DDBJ databases">
        <title>Flavobacterium sp. 20NA77.7 isolated from freshwater.</title>
        <authorList>
            <person name="Le V."/>
            <person name="Ko S.-R."/>
            <person name="Ahn C.-Y."/>
            <person name="Oh H.-M."/>
        </authorList>
    </citation>
    <scope>NUCLEOTIDE SEQUENCE</scope>
    <source>
        <strain evidence="7">20NA77.7</strain>
    </source>
</reference>
<evidence type="ECO:0000313" key="8">
    <source>
        <dbReference type="Proteomes" id="UP001180481"/>
    </source>
</evidence>
<feature type="domain" description="LysM" evidence="6">
    <location>
        <begin position="233"/>
        <end position="276"/>
    </location>
</feature>
<dbReference type="Pfam" id="PF01476">
    <property type="entry name" value="LysM"/>
    <property type="match status" value="1"/>
</dbReference>
<gene>
    <name evidence="7" type="ORF">RF683_02315</name>
</gene>
<evidence type="ECO:0000256" key="4">
    <source>
        <dbReference type="ARBA" id="ARBA00032108"/>
    </source>
</evidence>
<dbReference type="InterPro" id="IPR018392">
    <property type="entry name" value="LysM"/>
</dbReference>
<feature type="region of interest" description="Disordered" evidence="5">
    <location>
        <begin position="24"/>
        <end position="49"/>
    </location>
</feature>
<evidence type="ECO:0000259" key="6">
    <source>
        <dbReference type="PROSITE" id="PS51782"/>
    </source>
</evidence>
<dbReference type="RefSeq" id="WP_309532616.1">
    <property type="nucleotide sequence ID" value="NZ_CP133721.1"/>
</dbReference>
<dbReference type="Gene3D" id="1.10.530.10">
    <property type="match status" value="1"/>
</dbReference>
<evidence type="ECO:0000256" key="1">
    <source>
        <dbReference type="ARBA" id="ARBA00022529"/>
    </source>
</evidence>
<evidence type="ECO:0000256" key="5">
    <source>
        <dbReference type="SAM" id="MobiDB-lite"/>
    </source>
</evidence>
<dbReference type="SUPFAM" id="SSF54106">
    <property type="entry name" value="LysM domain"/>
    <property type="match status" value="1"/>
</dbReference>
<dbReference type="PROSITE" id="PS51257">
    <property type="entry name" value="PROKAR_LIPOPROTEIN"/>
    <property type="match status" value="1"/>
</dbReference>
<dbReference type="CDD" id="cd00118">
    <property type="entry name" value="LysM"/>
    <property type="match status" value="1"/>
</dbReference>
<evidence type="ECO:0000256" key="2">
    <source>
        <dbReference type="ARBA" id="ARBA00022638"/>
    </source>
</evidence>
<dbReference type="PANTHER" id="PTHR33308:SF9">
    <property type="entry name" value="PEPTIDOGLYCAN HYDROLASE FLGJ"/>
    <property type="match status" value="1"/>
</dbReference>
<feature type="compositionally biased region" description="Low complexity" evidence="5">
    <location>
        <begin position="25"/>
        <end position="42"/>
    </location>
</feature>
<organism evidence="7 8">
    <name type="scientific">Flavobacterium nakdongensis</name>
    <dbReference type="NCBI Taxonomy" id="3073563"/>
    <lineage>
        <taxon>Bacteria</taxon>
        <taxon>Pseudomonadati</taxon>
        <taxon>Bacteroidota</taxon>
        <taxon>Flavobacteriia</taxon>
        <taxon>Flavobacteriales</taxon>
        <taxon>Flavobacteriaceae</taxon>
        <taxon>Flavobacterium</taxon>
    </lineage>
</organism>
<dbReference type="InterPro" id="IPR002901">
    <property type="entry name" value="MGlyc_endo_b_GlcNAc-like_dom"/>
</dbReference>
<accession>A0ABY9RCF8</accession>
<evidence type="ECO:0000313" key="7">
    <source>
        <dbReference type="EMBL" id="WMW78300.1"/>
    </source>
</evidence>
<dbReference type="PROSITE" id="PS51782">
    <property type="entry name" value="LYSM"/>
    <property type="match status" value="1"/>
</dbReference>
<evidence type="ECO:0000256" key="3">
    <source>
        <dbReference type="ARBA" id="ARBA00022801"/>
    </source>
</evidence>
<dbReference type="Pfam" id="PF01832">
    <property type="entry name" value="Glucosaminidase"/>
    <property type="match status" value="1"/>
</dbReference>
<dbReference type="EMBL" id="CP133721">
    <property type="protein sequence ID" value="WMW78300.1"/>
    <property type="molecule type" value="Genomic_DNA"/>
</dbReference>
<dbReference type="SMART" id="SM00257">
    <property type="entry name" value="LysM"/>
    <property type="match status" value="1"/>
</dbReference>
<dbReference type="InterPro" id="IPR036779">
    <property type="entry name" value="LysM_dom_sf"/>
</dbReference>
<keyword evidence="2" id="KW-0081">Bacteriolytic enzyme</keyword>
<keyword evidence="3" id="KW-0378">Hydrolase</keyword>
<name>A0ABY9RCF8_9FLAO</name>
<dbReference type="InterPro" id="IPR051056">
    <property type="entry name" value="Glycosyl_Hydrolase_73"/>
</dbReference>
<keyword evidence="8" id="KW-1185">Reference proteome</keyword>
<keyword evidence="1" id="KW-0929">Antimicrobial</keyword>
<proteinExistence type="predicted"/>
<dbReference type="SMART" id="SM00047">
    <property type="entry name" value="LYZ2"/>
    <property type="match status" value="1"/>
</dbReference>
<protein>
    <recommendedName>
        <fullName evidence="4">Peptidoglycan hydrolase</fullName>
    </recommendedName>
</protein>
<sequence>MIKKIIYILITIILVSCGGSKIRTQKTTSTKPHTPTKPVTSSETPKSPTIKTNEAEVLVATSKVKATTEDVKKYIEDFKEIAKNNMKQHGIPASIIMAQGILESGAGFGRLCIEANNHFGIKCHTDWTGETVTHDDDAVGECFRKYIHPSESYRDHALFLTKRKRYESLFKLDKGDYYAWATGLKQAGYATDTLYPSKLVGIIERYELYKLDNEVLGRSYVPKPKAEIITLDGEYIVQKGDTLYSLSKKFNITVDELKRLNNIVDTAISIGQKIKIK</sequence>
<dbReference type="Gene3D" id="3.10.350.10">
    <property type="entry name" value="LysM domain"/>
    <property type="match status" value="1"/>
</dbReference>